<dbReference type="AlphaFoldDB" id="A0A7L6ANP9"/>
<evidence type="ECO:0000313" key="1">
    <source>
        <dbReference type="EMBL" id="QLQ30669.1"/>
    </source>
</evidence>
<accession>A0A7L6ANP9</accession>
<evidence type="ECO:0000313" key="2">
    <source>
        <dbReference type="Proteomes" id="UP000510621"/>
    </source>
</evidence>
<protein>
    <recommendedName>
        <fullName evidence="3">Cadherin-like domain-containing protein</fullName>
    </recommendedName>
</protein>
<reference evidence="1" key="1">
    <citation type="submission" date="2020-06" db="EMBL/GenBank/DDBJ databases">
        <title>Analysis procedures for assessing recovery of high quality, complete, closed genomes from Nanopore long read metagenome sequencing.</title>
        <authorList>
            <person name="Bessarab I."/>
            <person name="Arumugam K."/>
            <person name="Haryono M."/>
            <person name="Liu X."/>
            <person name="Roy S."/>
            <person name="Zuniga-Montanez R.E."/>
            <person name="Qiu G."/>
            <person name="Drautz-Moses D.I."/>
            <person name="Law Y.Y."/>
            <person name="Wuertz S."/>
            <person name="Lauro F.M."/>
            <person name="Huson D.H."/>
            <person name="Williams R.B."/>
        </authorList>
    </citation>
    <scope>NUCLEOTIDE SEQUENCE [LARGE SCALE GENOMIC DNA]</scope>
    <source>
        <strain evidence="1">SSD2</strain>
    </source>
</reference>
<name>A0A7L6ANP9_9GAMM</name>
<dbReference type="EMBL" id="CP059265">
    <property type="protein sequence ID" value="QLQ30669.1"/>
    <property type="molecule type" value="Genomic_DNA"/>
</dbReference>
<gene>
    <name evidence="1" type="ORF">HZT40_02490</name>
</gene>
<organism evidence="1 2">
    <name type="scientific">Candidatus Thiothrix singaporensis</name>
    <dbReference type="NCBI Taxonomy" id="2799669"/>
    <lineage>
        <taxon>Bacteria</taxon>
        <taxon>Pseudomonadati</taxon>
        <taxon>Pseudomonadota</taxon>
        <taxon>Gammaproteobacteria</taxon>
        <taxon>Thiotrichales</taxon>
        <taxon>Thiotrichaceae</taxon>
        <taxon>Thiothrix</taxon>
    </lineage>
</organism>
<evidence type="ECO:0008006" key="3">
    <source>
        <dbReference type="Google" id="ProtNLM"/>
    </source>
</evidence>
<dbReference type="KEGG" id="this:HZT40_02490"/>
<sequence>MPGNSVRFEPNSGYLGGAGSFTFSVADSNGEKSQVVTVALRVIHPLLDACYGSSIPSEAALAATTSFNCGNQAAGGVPLDVLATTSRTWTP</sequence>
<dbReference type="Proteomes" id="UP000510621">
    <property type="component" value="Chromosome"/>
</dbReference>
<keyword evidence="2" id="KW-1185">Reference proteome</keyword>
<proteinExistence type="predicted"/>